<evidence type="ECO:0000313" key="18">
    <source>
        <dbReference type="EMBL" id="OQP83144.1"/>
    </source>
</evidence>
<keyword evidence="12" id="KW-0564">Palmitate</keyword>
<keyword evidence="8" id="KW-0625">Polysaccharide transport</keyword>
<evidence type="ECO:0000256" key="7">
    <source>
        <dbReference type="ARBA" id="ARBA00022729"/>
    </source>
</evidence>
<keyword evidence="4" id="KW-1134">Transmembrane beta strand</keyword>
<comment type="caution">
    <text evidence="18">The sequence shown here is derived from an EMBL/GenBank/DDBJ whole genome shotgun (WGS) entry which is preliminary data.</text>
</comment>
<dbReference type="Pfam" id="PF02563">
    <property type="entry name" value="Poly_export"/>
    <property type="match status" value="1"/>
</dbReference>
<keyword evidence="11" id="KW-0472">Membrane</keyword>
<keyword evidence="3" id="KW-0813">Transport</keyword>
<dbReference type="Pfam" id="PF22461">
    <property type="entry name" value="SLBB_2"/>
    <property type="match status" value="2"/>
</dbReference>
<dbReference type="EMBL" id="MSPX01000045">
    <property type="protein sequence ID" value="OQP83144.1"/>
    <property type="molecule type" value="Genomic_DNA"/>
</dbReference>
<dbReference type="InterPro" id="IPR003715">
    <property type="entry name" value="Poly_export_N"/>
</dbReference>
<proteinExistence type="inferred from homology"/>
<feature type="non-terminal residue" evidence="18">
    <location>
        <position position="1"/>
    </location>
</feature>
<dbReference type="PANTHER" id="PTHR33619:SF3">
    <property type="entry name" value="POLYSACCHARIDE EXPORT PROTEIN GFCE-RELATED"/>
    <property type="match status" value="1"/>
</dbReference>
<dbReference type="Proteomes" id="UP000192652">
    <property type="component" value="Unassembled WGS sequence"/>
</dbReference>
<keyword evidence="5" id="KW-0762">Sugar transport</keyword>
<feature type="domain" description="Polysaccharide export protein N-terminal" evidence="16">
    <location>
        <begin position="70"/>
        <end position="157"/>
    </location>
</feature>
<protein>
    <submittedName>
        <fullName evidence="18">Sugar ABC transporter substrate-binding protein</fullName>
    </submittedName>
</protein>
<feature type="domain" description="SLBB" evidence="17">
    <location>
        <begin position="257"/>
        <end position="345"/>
    </location>
</feature>
<evidence type="ECO:0000256" key="11">
    <source>
        <dbReference type="ARBA" id="ARBA00023136"/>
    </source>
</evidence>
<organism evidence="18 19">
    <name type="scientific">Xaviernesmea rhizosphaerae</name>
    <dbReference type="NCBI Taxonomy" id="1672749"/>
    <lineage>
        <taxon>Bacteria</taxon>
        <taxon>Pseudomonadati</taxon>
        <taxon>Pseudomonadota</taxon>
        <taxon>Alphaproteobacteria</taxon>
        <taxon>Hyphomicrobiales</taxon>
        <taxon>Rhizobiaceae</taxon>
        <taxon>Rhizobium/Agrobacterium group</taxon>
        <taxon>Xaviernesmea</taxon>
    </lineage>
</organism>
<evidence type="ECO:0000256" key="6">
    <source>
        <dbReference type="ARBA" id="ARBA00022692"/>
    </source>
</evidence>
<feature type="compositionally biased region" description="Polar residues" evidence="15">
    <location>
        <begin position="1"/>
        <end position="10"/>
    </location>
</feature>
<evidence type="ECO:0000256" key="10">
    <source>
        <dbReference type="ARBA" id="ARBA00023114"/>
    </source>
</evidence>
<evidence type="ECO:0000256" key="4">
    <source>
        <dbReference type="ARBA" id="ARBA00022452"/>
    </source>
</evidence>
<evidence type="ECO:0000256" key="9">
    <source>
        <dbReference type="ARBA" id="ARBA00023065"/>
    </source>
</evidence>
<comment type="similarity">
    <text evidence="2">Belongs to the BexD/CtrA/VexA family.</text>
</comment>
<gene>
    <name evidence="18" type="ORF">BTR14_22730</name>
</gene>
<evidence type="ECO:0000256" key="14">
    <source>
        <dbReference type="ARBA" id="ARBA00023288"/>
    </source>
</evidence>
<keyword evidence="10" id="KW-0626">Porin</keyword>
<name>A0ABX3P6J5_9HYPH</name>
<evidence type="ECO:0000259" key="16">
    <source>
        <dbReference type="Pfam" id="PF02563"/>
    </source>
</evidence>
<evidence type="ECO:0000256" key="13">
    <source>
        <dbReference type="ARBA" id="ARBA00023237"/>
    </source>
</evidence>
<dbReference type="Gene3D" id="3.30.1950.10">
    <property type="entry name" value="wza like domain"/>
    <property type="match status" value="1"/>
</dbReference>
<accession>A0ABX3P6J5</accession>
<dbReference type="InterPro" id="IPR049712">
    <property type="entry name" value="Poly_export"/>
</dbReference>
<dbReference type="InterPro" id="IPR054765">
    <property type="entry name" value="SLBB_dom"/>
</dbReference>
<evidence type="ECO:0000259" key="17">
    <source>
        <dbReference type="Pfam" id="PF22461"/>
    </source>
</evidence>
<feature type="domain" description="SLBB" evidence="17">
    <location>
        <begin position="166"/>
        <end position="241"/>
    </location>
</feature>
<keyword evidence="7" id="KW-0732">Signal</keyword>
<evidence type="ECO:0000256" key="12">
    <source>
        <dbReference type="ARBA" id="ARBA00023139"/>
    </source>
</evidence>
<evidence type="ECO:0000256" key="15">
    <source>
        <dbReference type="SAM" id="MobiDB-lite"/>
    </source>
</evidence>
<evidence type="ECO:0000256" key="3">
    <source>
        <dbReference type="ARBA" id="ARBA00022448"/>
    </source>
</evidence>
<evidence type="ECO:0000256" key="2">
    <source>
        <dbReference type="ARBA" id="ARBA00009450"/>
    </source>
</evidence>
<dbReference type="Gene3D" id="3.10.560.10">
    <property type="entry name" value="Outer membrane lipoprotein wza domain like"/>
    <property type="match status" value="2"/>
</dbReference>
<keyword evidence="13" id="KW-0998">Cell outer membrane</keyword>
<sequence length="380" mass="40348">LSGCTSTPTAGPSFGRVEAQASVKVSSPNKDRRAGVDYALVDINKTVLALLQSITTADSFRGFGAGRGPAPNLPLGPGDVIQVSIFESQSGGLFVPADAGSRPGNYVTMPNQTVGKDGTITIPYAGRIPVAGRSVEAVQSDIQKRLQNRAIEPQVVISKISTKSAQVAVLGDVNDPAKIELNEGGDRILDLLSQAGGLSTPGIETYVTLQRGNRTATVLYDALTKNPAENIFAAPGDTLIVNRERRTYLAFGASGTNGRFDFEDAKLTLGEALGKAGGLLDARANPEQVLLYRRVNRDLLARLGVDVRRFADSEIPVIFRADMRDPATMFVAQQLPMQDKDIIFVTNASSVEVVKFLDLVNSVTSTVSGASNDVIITRDS</sequence>
<keyword evidence="19" id="KW-1185">Reference proteome</keyword>
<keyword evidence="14" id="KW-0449">Lipoprotein</keyword>
<feature type="region of interest" description="Disordered" evidence="15">
    <location>
        <begin position="1"/>
        <end position="29"/>
    </location>
</feature>
<evidence type="ECO:0000256" key="1">
    <source>
        <dbReference type="ARBA" id="ARBA00004571"/>
    </source>
</evidence>
<keyword evidence="6" id="KW-0812">Transmembrane</keyword>
<comment type="subcellular location">
    <subcellularLocation>
        <location evidence="1">Cell outer membrane</location>
        <topology evidence="1">Multi-pass membrane protein</topology>
    </subcellularLocation>
</comment>
<evidence type="ECO:0000313" key="19">
    <source>
        <dbReference type="Proteomes" id="UP000192652"/>
    </source>
</evidence>
<evidence type="ECO:0000256" key="5">
    <source>
        <dbReference type="ARBA" id="ARBA00022597"/>
    </source>
</evidence>
<feature type="non-terminal residue" evidence="18">
    <location>
        <position position="380"/>
    </location>
</feature>
<keyword evidence="9" id="KW-0406">Ion transport</keyword>
<evidence type="ECO:0000256" key="8">
    <source>
        <dbReference type="ARBA" id="ARBA00023047"/>
    </source>
</evidence>
<dbReference type="PANTHER" id="PTHR33619">
    <property type="entry name" value="POLYSACCHARIDE EXPORT PROTEIN GFCE-RELATED"/>
    <property type="match status" value="1"/>
</dbReference>
<reference evidence="18 19" key="1">
    <citation type="journal article" date="2017" name="Antonie Van Leeuwenhoek">
        <title>Rhizobium rhizosphaerae sp. nov., a novel species isolated from rice rhizosphere.</title>
        <authorList>
            <person name="Zhao J.J."/>
            <person name="Zhang J."/>
            <person name="Zhang R.J."/>
            <person name="Zhang C.W."/>
            <person name="Yin H.Q."/>
            <person name="Zhang X.X."/>
        </authorList>
    </citation>
    <scope>NUCLEOTIDE SEQUENCE [LARGE SCALE GENOMIC DNA]</scope>
    <source>
        <strain evidence="18 19">RD15</strain>
    </source>
</reference>